<keyword evidence="1" id="KW-0812">Transmembrane</keyword>
<dbReference type="OrthoDB" id="340214at2"/>
<evidence type="ECO:0000313" key="3">
    <source>
        <dbReference type="Proteomes" id="UP000078503"/>
    </source>
</evidence>
<organism evidence="2 3">
    <name type="scientific">Photobacterium jeanii</name>
    <dbReference type="NCBI Taxonomy" id="858640"/>
    <lineage>
        <taxon>Bacteria</taxon>
        <taxon>Pseudomonadati</taxon>
        <taxon>Pseudomonadota</taxon>
        <taxon>Gammaproteobacteria</taxon>
        <taxon>Vibrionales</taxon>
        <taxon>Vibrionaceae</taxon>
        <taxon>Photobacterium</taxon>
    </lineage>
</organism>
<accession>A0A178KIB2</accession>
<keyword evidence="3" id="KW-1185">Reference proteome</keyword>
<feature type="transmembrane region" description="Helical" evidence="1">
    <location>
        <begin position="6"/>
        <end position="24"/>
    </location>
</feature>
<dbReference type="AlphaFoldDB" id="A0A178KIB2"/>
<feature type="transmembrane region" description="Helical" evidence="1">
    <location>
        <begin position="36"/>
        <end position="56"/>
    </location>
</feature>
<sequence length="207" mass="23976">MNISDFALKLLILFLPGIICSFIVDTFTNHKERAKFEFIINSYVYGLLSYGFYWLLISKLGGLVAIEETHVIFLASLFDQSKVVSFKEIFNVCIVATLLGALITYVHTHKLHFRLLRFLRVTKKFGELDVWGYFMNSPDVNWITVRDIENNLMYDGWVQAFSDNSKEAEILLGDVVVYKNDTGEELYEVSSQYLSLDRAKIIIEMRK</sequence>
<dbReference type="EMBL" id="LVHF01000019">
    <property type="protein sequence ID" value="OAN16493.1"/>
    <property type="molecule type" value="Genomic_DNA"/>
</dbReference>
<dbReference type="Proteomes" id="UP000078503">
    <property type="component" value="Unassembled WGS sequence"/>
</dbReference>
<evidence type="ECO:0000313" key="2">
    <source>
        <dbReference type="EMBL" id="OAN16493.1"/>
    </source>
</evidence>
<gene>
    <name evidence="2" type="ORF">A3K86_10745</name>
</gene>
<feature type="transmembrane region" description="Helical" evidence="1">
    <location>
        <begin position="89"/>
        <end position="108"/>
    </location>
</feature>
<reference evidence="2 3" key="1">
    <citation type="submission" date="2016-03" db="EMBL/GenBank/DDBJ databases">
        <title>Photobacterium proteolyticum sp. nov. a protease producing bacterium isolated from ocean sediments of Laizhou Bay.</title>
        <authorList>
            <person name="Li Y."/>
        </authorList>
    </citation>
    <scope>NUCLEOTIDE SEQUENCE [LARGE SCALE GENOMIC DNA]</scope>
    <source>
        <strain evidence="2 3">R-40508</strain>
    </source>
</reference>
<dbReference type="STRING" id="858640.A3K86_10745"/>
<dbReference type="RefSeq" id="WP_068330904.1">
    <property type="nucleotide sequence ID" value="NZ_LVHF01000019.1"/>
</dbReference>
<name>A0A178KIB2_9GAMM</name>
<protein>
    <submittedName>
        <fullName evidence="2">Uncharacterized protein</fullName>
    </submittedName>
</protein>
<proteinExistence type="predicted"/>
<evidence type="ECO:0000256" key="1">
    <source>
        <dbReference type="SAM" id="Phobius"/>
    </source>
</evidence>
<comment type="caution">
    <text evidence="2">The sequence shown here is derived from an EMBL/GenBank/DDBJ whole genome shotgun (WGS) entry which is preliminary data.</text>
</comment>
<keyword evidence="1" id="KW-0472">Membrane</keyword>
<keyword evidence="1" id="KW-1133">Transmembrane helix</keyword>